<proteinExistence type="predicted"/>
<protein>
    <submittedName>
        <fullName evidence="1">Uncharacterized protein</fullName>
    </submittedName>
</protein>
<organism evidence="1 2">
    <name type="scientific">Basidiobolus meristosporus CBS 931.73</name>
    <dbReference type="NCBI Taxonomy" id="1314790"/>
    <lineage>
        <taxon>Eukaryota</taxon>
        <taxon>Fungi</taxon>
        <taxon>Fungi incertae sedis</taxon>
        <taxon>Zoopagomycota</taxon>
        <taxon>Entomophthoromycotina</taxon>
        <taxon>Basidiobolomycetes</taxon>
        <taxon>Basidiobolales</taxon>
        <taxon>Basidiobolaceae</taxon>
        <taxon>Basidiobolus</taxon>
    </lineage>
</organism>
<comment type="caution">
    <text evidence="1">The sequence shown here is derived from an EMBL/GenBank/DDBJ whole genome shotgun (WGS) entry which is preliminary data.</text>
</comment>
<reference evidence="1 2" key="1">
    <citation type="submission" date="2016-07" db="EMBL/GenBank/DDBJ databases">
        <title>Pervasive Adenine N6-methylation of Active Genes in Fungi.</title>
        <authorList>
            <consortium name="DOE Joint Genome Institute"/>
            <person name="Mondo S.J."/>
            <person name="Dannebaum R.O."/>
            <person name="Kuo R.C."/>
            <person name="Labutti K."/>
            <person name="Haridas S."/>
            <person name="Kuo A."/>
            <person name="Salamov A."/>
            <person name="Ahrendt S.R."/>
            <person name="Lipzen A."/>
            <person name="Sullivan W."/>
            <person name="Andreopoulos W.B."/>
            <person name="Clum A."/>
            <person name="Lindquist E."/>
            <person name="Daum C."/>
            <person name="Ramamoorthy G.K."/>
            <person name="Gryganskyi A."/>
            <person name="Culley D."/>
            <person name="Magnuson J.K."/>
            <person name="James T.Y."/>
            <person name="O'Malley M.A."/>
            <person name="Stajich J.E."/>
            <person name="Spatafora J.W."/>
            <person name="Visel A."/>
            <person name="Grigoriev I.V."/>
        </authorList>
    </citation>
    <scope>NUCLEOTIDE SEQUENCE [LARGE SCALE GENOMIC DNA]</scope>
    <source>
        <strain evidence="1 2">CBS 931.73</strain>
    </source>
</reference>
<dbReference type="EMBL" id="MCFE01000282">
    <property type="protein sequence ID" value="ORX92340.1"/>
    <property type="molecule type" value="Genomic_DNA"/>
</dbReference>
<dbReference type="InParanoid" id="A0A1Y1Y2W3"/>
<evidence type="ECO:0000313" key="1">
    <source>
        <dbReference type="EMBL" id="ORX92340.1"/>
    </source>
</evidence>
<accession>A0A1Y1Y2W3</accession>
<dbReference type="Proteomes" id="UP000193498">
    <property type="component" value="Unassembled WGS sequence"/>
</dbReference>
<gene>
    <name evidence="1" type="ORF">K493DRAFT_44361</name>
</gene>
<name>A0A1Y1Y2W3_9FUNG</name>
<dbReference type="AlphaFoldDB" id="A0A1Y1Y2W3"/>
<evidence type="ECO:0000313" key="2">
    <source>
        <dbReference type="Proteomes" id="UP000193498"/>
    </source>
</evidence>
<keyword evidence="2" id="KW-1185">Reference proteome</keyword>
<sequence>MCQEQLKQWLAKANYNWSFFPSYPASSLSKGLVPLTRQQFYEVDYRPANQVYQQGSSQRIRALFEIMTDQIELKNVLNVALQKSADVIVPAGKCDVEFRATGFNESGVSRIHDILQSSQDSSENTLCCPKDIEVDDSSARLNLAEVTLRSSNIYDYNGLTLLIDHIARQNSGEIRTEVSLVPFSVDDYTGATLDSASTAELVKSNWENFVFNTFKILNH</sequence>